<organism evidence="1 2">
    <name type="scientific">Kibdelosporangium lantanae</name>
    <dbReference type="NCBI Taxonomy" id="1497396"/>
    <lineage>
        <taxon>Bacteria</taxon>
        <taxon>Bacillati</taxon>
        <taxon>Actinomycetota</taxon>
        <taxon>Actinomycetes</taxon>
        <taxon>Pseudonocardiales</taxon>
        <taxon>Pseudonocardiaceae</taxon>
        <taxon>Kibdelosporangium</taxon>
    </lineage>
</organism>
<name>A0ABW3MLG3_9PSEU</name>
<evidence type="ECO:0000313" key="2">
    <source>
        <dbReference type="Proteomes" id="UP001597045"/>
    </source>
</evidence>
<keyword evidence="2" id="KW-1185">Reference proteome</keyword>
<sequence length="65" mass="7173">MTDGWWTGVRERVEARPGDEVFGAMGHKWILDDPLTQDELADLERQADGGEVAVDITGTFPLTSI</sequence>
<dbReference type="Proteomes" id="UP001597045">
    <property type="component" value="Unassembled WGS sequence"/>
</dbReference>
<comment type="caution">
    <text evidence="1">The sequence shown here is derived from an EMBL/GenBank/DDBJ whole genome shotgun (WGS) entry which is preliminary data.</text>
</comment>
<evidence type="ECO:0000313" key="1">
    <source>
        <dbReference type="EMBL" id="MFD1050109.1"/>
    </source>
</evidence>
<protein>
    <submittedName>
        <fullName evidence="1">Uncharacterized protein</fullName>
    </submittedName>
</protein>
<accession>A0ABW3MLG3</accession>
<proteinExistence type="predicted"/>
<gene>
    <name evidence="1" type="ORF">ACFQ1S_33605</name>
</gene>
<dbReference type="EMBL" id="JBHTIS010002614">
    <property type="protein sequence ID" value="MFD1050109.1"/>
    <property type="molecule type" value="Genomic_DNA"/>
</dbReference>
<feature type="non-terminal residue" evidence="1">
    <location>
        <position position="65"/>
    </location>
</feature>
<reference evidence="2" key="1">
    <citation type="journal article" date="2019" name="Int. J. Syst. Evol. Microbiol.">
        <title>The Global Catalogue of Microorganisms (GCM) 10K type strain sequencing project: providing services to taxonomists for standard genome sequencing and annotation.</title>
        <authorList>
            <consortium name="The Broad Institute Genomics Platform"/>
            <consortium name="The Broad Institute Genome Sequencing Center for Infectious Disease"/>
            <person name="Wu L."/>
            <person name="Ma J."/>
        </authorList>
    </citation>
    <scope>NUCLEOTIDE SEQUENCE [LARGE SCALE GENOMIC DNA]</scope>
    <source>
        <strain evidence="2">JCM 31486</strain>
    </source>
</reference>